<dbReference type="EMBL" id="UINC01054617">
    <property type="protein sequence ID" value="SVB72545.1"/>
    <property type="molecule type" value="Genomic_DNA"/>
</dbReference>
<feature type="domain" description="Peptidase S9 prolyl oligopeptidase catalytic" evidence="1">
    <location>
        <begin position="134"/>
        <end position="210"/>
    </location>
</feature>
<dbReference type="Pfam" id="PF00326">
    <property type="entry name" value="Peptidase_S9"/>
    <property type="match status" value="1"/>
</dbReference>
<dbReference type="PANTHER" id="PTHR22946">
    <property type="entry name" value="DIENELACTONE HYDROLASE DOMAIN-CONTAINING PROTEIN-RELATED"/>
    <property type="match status" value="1"/>
</dbReference>
<evidence type="ECO:0000259" key="1">
    <source>
        <dbReference type="Pfam" id="PF00326"/>
    </source>
</evidence>
<evidence type="ECO:0000313" key="2">
    <source>
        <dbReference type="EMBL" id="SVB72545.1"/>
    </source>
</evidence>
<organism evidence="2">
    <name type="scientific">marine metagenome</name>
    <dbReference type="NCBI Taxonomy" id="408172"/>
    <lineage>
        <taxon>unclassified sequences</taxon>
        <taxon>metagenomes</taxon>
        <taxon>ecological metagenomes</taxon>
    </lineage>
</organism>
<dbReference type="InterPro" id="IPR001375">
    <property type="entry name" value="Peptidase_S9_cat"/>
</dbReference>
<accession>A0A382GCN5</accession>
<proteinExistence type="predicted"/>
<dbReference type="AlphaFoldDB" id="A0A382GCN5"/>
<dbReference type="GO" id="GO:0008236">
    <property type="term" value="F:serine-type peptidase activity"/>
    <property type="evidence" value="ECO:0007669"/>
    <property type="project" value="InterPro"/>
</dbReference>
<protein>
    <recommendedName>
        <fullName evidence="1">Peptidase S9 prolyl oligopeptidase catalytic domain-containing protein</fullName>
    </recommendedName>
</protein>
<dbReference type="SUPFAM" id="SSF53474">
    <property type="entry name" value="alpha/beta-Hydrolases"/>
    <property type="match status" value="1"/>
</dbReference>
<name>A0A382GCN5_9ZZZZ</name>
<sequence>MRDTQLILFIEFNRKRLFVVCGFGRLSAMKVLISLLLVTTGVLAAPKGWPESIKGIKYLSKADQTQQRALIYFPLVKDKPMPLLVGLHTWSDDYRQTGSIPYAKWCIDKKWNFIHPDFRGPNRRPEATGSELVVQDILSAVEYAKKNAPVDENRIYLVGASGGGYASLLMAGRAPELWAGVSSWVPISDLAKWHAQTTQRKLRYAEEIERSIGGKPVPGSKALAEARKRSVITYLARAKGVNLDINAGITDGHNGSVPISHSLEAFNILAYKKDRISTDLIGEFTRTAKVPEALQGHTPVDPDYGKKPVLFRRRSGAVRVTIFQGGHEIIAQAALQWLAKQKRMRAPKK</sequence>
<dbReference type="GO" id="GO:0006508">
    <property type="term" value="P:proteolysis"/>
    <property type="evidence" value="ECO:0007669"/>
    <property type="project" value="InterPro"/>
</dbReference>
<dbReference type="InterPro" id="IPR050261">
    <property type="entry name" value="FrsA_esterase"/>
</dbReference>
<reference evidence="2" key="1">
    <citation type="submission" date="2018-05" db="EMBL/GenBank/DDBJ databases">
        <authorList>
            <person name="Lanie J.A."/>
            <person name="Ng W.-L."/>
            <person name="Kazmierczak K.M."/>
            <person name="Andrzejewski T.M."/>
            <person name="Davidsen T.M."/>
            <person name="Wayne K.J."/>
            <person name="Tettelin H."/>
            <person name="Glass J.I."/>
            <person name="Rusch D."/>
            <person name="Podicherti R."/>
            <person name="Tsui H.-C.T."/>
            <person name="Winkler M.E."/>
        </authorList>
    </citation>
    <scope>NUCLEOTIDE SEQUENCE</scope>
</reference>
<gene>
    <name evidence="2" type="ORF">METZ01_LOCUS225399</name>
</gene>
<dbReference type="InterPro" id="IPR029058">
    <property type="entry name" value="AB_hydrolase_fold"/>
</dbReference>
<dbReference type="Gene3D" id="3.40.50.1820">
    <property type="entry name" value="alpha/beta hydrolase"/>
    <property type="match status" value="1"/>
</dbReference>